<evidence type="ECO:0000313" key="8">
    <source>
        <dbReference type="Proteomes" id="UP000569951"/>
    </source>
</evidence>
<dbReference type="Proteomes" id="UP000569951">
    <property type="component" value="Unassembled WGS sequence"/>
</dbReference>
<dbReference type="InterPro" id="IPR046357">
    <property type="entry name" value="PPIase_dom_sf"/>
</dbReference>
<comment type="catalytic activity">
    <reaction evidence="1 3 4">
        <text>[protein]-peptidylproline (omega=180) = [protein]-peptidylproline (omega=0)</text>
        <dbReference type="Rhea" id="RHEA:16237"/>
        <dbReference type="Rhea" id="RHEA-COMP:10747"/>
        <dbReference type="Rhea" id="RHEA-COMP:10748"/>
        <dbReference type="ChEBI" id="CHEBI:83833"/>
        <dbReference type="ChEBI" id="CHEBI:83834"/>
        <dbReference type="EC" id="5.2.1.8"/>
    </reaction>
</comment>
<keyword evidence="2 3" id="KW-0697">Rotamase</keyword>
<name>A0A841I2C9_9DEIO</name>
<dbReference type="Gene3D" id="3.10.50.40">
    <property type="match status" value="1"/>
</dbReference>
<dbReference type="EMBL" id="JACHHG010000006">
    <property type="protein sequence ID" value="MBB6098498.1"/>
    <property type="molecule type" value="Genomic_DNA"/>
</dbReference>
<dbReference type="AlphaFoldDB" id="A0A841I2C9"/>
<comment type="similarity">
    <text evidence="4">Belongs to the FKBP-type PPIase family.</text>
</comment>
<organism evidence="7 8">
    <name type="scientific">Deinobacterium chartae</name>
    <dbReference type="NCBI Taxonomy" id="521158"/>
    <lineage>
        <taxon>Bacteria</taxon>
        <taxon>Thermotogati</taxon>
        <taxon>Deinococcota</taxon>
        <taxon>Deinococci</taxon>
        <taxon>Deinococcales</taxon>
        <taxon>Deinococcaceae</taxon>
        <taxon>Deinobacterium</taxon>
    </lineage>
</organism>
<proteinExistence type="inferred from homology"/>
<dbReference type="RefSeq" id="WP_183986969.1">
    <property type="nucleotide sequence ID" value="NZ_JACHHG010000006.1"/>
</dbReference>
<evidence type="ECO:0000256" key="4">
    <source>
        <dbReference type="RuleBase" id="RU003915"/>
    </source>
</evidence>
<dbReference type="Pfam" id="PF00254">
    <property type="entry name" value="FKBP_C"/>
    <property type="match status" value="1"/>
</dbReference>
<accession>A0A841I2C9</accession>
<reference evidence="7 8" key="1">
    <citation type="submission" date="2020-08" db="EMBL/GenBank/DDBJ databases">
        <title>Genomic Encyclopedia of Type Strains, Phase IV (KMG-IV): sequencing the most valuable type-strain genomes for metagenomic binning, comparative biology and taxonomic classification.</title>
        <authorList>
            <person name="Goeker M."/>
        </authorList>
    </citation>
    <scope>NUCLEOTIDE SEQUENCE [LARGE SCALE GENOMIC DNA]</scope>
    <source>
        <strain evidence="7 8">DSM 21458</strain>
    </source>
</reference>
<dbReference type="PROSITE" id="PS50059">
    <property type="entry name" value="FKBP_PPIASE"/>
    <property type="match status" value="1"/>
</dbReference>
<sequence>MNHAHAVIGPSSTVVLEYVLRRAGQIVDRTPEGQPLTLRVEDSLSLPGLKDALIGRRAGESFVVQVDPALGFAASEGERPQHSASQGGGRGERDSATDPRANTTLEVEGRPVSVDAEQTVPEEALEYTVTVHEVR</sequence>
<evidence type="ECO:0000256" key="5">
    <source>
        <dbReference type="SAM" id="MobiDB-lite"/>
    </source>
</evidence>
<feature type="domain" description="PPIase FKBP-type" evidence="6">
    <location>
        <begin position="11"/>
        <end position="113"/>
    </location>
</feature>
<protein>
    <recommendedName>
        <fullName evidence="4">Peptidyl-prolyl cis-trans isomerase</fullName>
        <ecNumber evidence="4">5.2.1.8</ecNumber>
    </recommendedName>
</protein>
<keyword evidence="8" id="KW-1185">Reference proteome</keyword>
<gene>
    <name evidence="7" type="ORF">HNR42_001932</name>
</gene>
<dbReference type="SUPFAM" id="SSF54534">
    <property type="entry name" value="FKBP-like"/>
    <property type="match status" value="1"/>
</dbReference>
<evidence type="ECO:0000256" key="2">
    <source>
        <dbReference type="ARBA" id="ARBA00023110"/>
    </source>
</evidence>
<comment type="caution">
    <text evidence="7">The sequence shown here is derived from an EMBL/GenBank/DDBJ whole genome shotgun (WGS) entry which is preliminary data.</text>
</comment>
<evidence type="ECO:0000313" key="7">
    <source>
        <dbReference type="EMBL" id="MBB6098498.1"/>
    </source>
</evidence>
<evidence type="ECO:0000259" key="6">
    <source>
        <dbReference type="PROSITE" id="PS50059"/>
    </source>
</evidence>
<keyword evidence="3 4" id="KW-0413">Isomerase</keyword>
<feature type="region of interest" description="Disordered" evidence="5">
    <location>
        <begin position="71"/>
        <end position="121"/>
    </location>
</feature>
<dbReference type="InterPro" id="IPR001179">
    <property type="entry name" value="PPIase_FKBP_dom"/>
</dbReference>
<dbReference type="GO" id="GO:0003755">
    <property type="term" value="F:peptidyl-prolyl cis-trans isomerase activity"/>
    <property type="evidence" value="ECO:0007669"/>
    <property type="project" value="UniProtKB-UniRule"/>
</dbReference>
<evidence type="ECO:0000256" key="3">
    <source>
        <dbReference type="PROSITE-ProRule" id="PRU00277"/>
    </source>
</evidence>
<evidence type="ECO:0000256" key="1">
    <source>
        <dbReference type="ARBA" id="ARBA00000971"/>
    </source>
</evidence>
<dbReference type="EC" id="5.2.1.8" evidence="4"/>